<evidence type="ECO:0000259" key="5">
    <source>
        <dbReference type="Pfam" id="PF04153"/>
    </source>
</evidence>
<feature type="region of interest" description="Disordered" evidence="4">
    <location>
        <begin position="1"/>
        <end position="33"/>
    </location>
</feature>
<comment type="caution">
    <text evidence="6">The sequence shown here is derived from an EMBL/GenBank/DDBJ whole genome shotgun (WGS) entry which is preliminary data.</text>
</comment>
<reference evidence="6 7" key="1">
    <citation type="journal article" date="2024" name="Nat. Commun.">
        <title>Phylogenomics reveals the evolutionary origins of lichenization in chlorophyte algae.</title>
        <authorList>
            <person name="Puginier C."/>
            <person name="Libourel C."/>
            <person name="Otte J."/>
            <person name="Skaloud P."/>
            <person name="Haon M."/>
            <person name="Grisel S."/>
            <person name="Petersen M."/>
            <person name="Berrin J.G."/>
            <person name="Delaux P.M."/>
            <person name="Dal Grande F."/>
            <person name="Keller J."/>
        </authorList>
    </citation>
    <scope>NUCLEOTIDE SEQUENCE [LARGE SCALE GENOMIC DNA]</scope>
    <source>
        <strain evidence="6 7">SAG 2523</strain>
    </source>
</reference>
<dbReference type="InterPro" id="IPR007282">
    <property type="entry name" value="NOT2/3/5_C"/>
</dbReference>
<feature type="domain" description="NOT2/NOT3/NOT5 C-terminal" evidence="5">
    <location>
        <begin position="78"/>
        <end position="200"/>
    </location>
</feature>
<dbReference type="PANTHER" id="PTHR23326">
    <property type="entry name" value="CCR4 NOT-RELATED"/>
    <property type="match status" value="1"/>
</dbReference>
<dbReference type="GO" id="GO:0006355">
    <property type="term" value="P:regulation of DNA-templated transcription"/>
    <property type="evidence" value="ECO:0007669"/>
    <property type="project" value="InterPro"/>
</dbReference>
<dbReference type="Gene3D" id="2.30.30.1020">
    <property type="entry name" value="CCR4-NOT complex subunit 2/3/5, C-terminal domain"/>
    <property type="match status" value="1"/>
</dbReference>
<organism evidence="6 7">
    <name type="scientific">Apatococcus fuscideae</name>
    <dbReference type="NCBI Taxonomy" id="2026836"/>
    <lineage>
        <taxon>Eukaryota</taxon>
        <taxon>Viridiplantae</taxon>
        <taxon>Chlorophyta</taxon>
        <taxon>core chlorophytes</taxon>
        <taxon>Trebouxiophyceae</taxon>
        <taxon>Chlorellales</taxon>
        <taxon>Chlorellaceae</taxon>
        <taxon>Apatococcus</taxon>
    </lineage>
</organism>
<sequence length="222" mass="24466">MVFLGQGGQGNGAAPQGPSVTSPGGSNRGNAANASPDRFGLLGLLSVIRMTDPDLTTLALGTDLTTLGLHLNSPENVYRTFASPWADAPLRPEPDFKVPACYMHNPPRLRPGYFGKFQQETLFYIFYSMPGDEAQLYAADELAARKWGFHKELKTWIQRARDTQPLEKSQSHERGAFILFDTGSWECIRKNDFVLYYDMLERAPNLPRAGPQPGSQSQGSVG</sequence>
<protein>
    <recommendedName>
        <fullName evidence="5">NOT2/NOT3/NOT5 C-terminal domain-containing protein</fullName>
    </recommendedName>
</protein>
<keyword evidence="3" id="KW-0804">Transcription</keyword>
<evidence type="ECO:0000256" key="1">
    <source>
        <dbReference type="ARBA" id="ARBA00007682"/>
    </source>
</evidence>
<evidence type="ECO:0000256" key="3">
    <source>
        <dbReference type="ARBA" id="ARBA00023163"/>
    </source>
</evidence>
<dbReference type="Pfam" id="PF04153">
    <property type="entry name" value="NOT2_3_5_C"/>
    <property type="match status" value="1"/>
</dbReference>
<evidence type="ECO:0000256" key="2">
    <source>
        <dbReference type="ARBA" id="ARBA00023015"/>
    </source>
</evidence>
<feature type="compositionally biased region" description="Polar residues" evidence="4">
    <location>
        <begin position="19"/>
        <end position="33"/>
    </location>
</feature>
<accession>A0AAW1T672</accession>
<dbReference type="InterPro" id="IPR038635">
    <property type="entry name" value="CCR4-NOT_su2/3/5_C_sf"/>
</dbReference>
<dbReference type="GO" id="GO:0030015">
    <property type="term" value="C:CCR4-NOT core complex"/>
    <property type="evidence" value="ECO:0007669"/>
    <property type="project" value="InterPro"/>
</dbReference>
<proteinExistence type="inferred from homology"/>
<evidence type="ECO:0000256" key="4">
    <source>
        <dbReference type="SAM" id="MobiDB-lite"/>
    </source>
</evidence>
<evidence type="ECO:0000313" key="6">
    <source>
        <dbReference type="EMBL" id="KAK9864343.1"/>
    </source>
</evidence>
<keyword evidence="2" id="KW-0805">Transcription regulation</keyword>
<gene>
    <name evidence="6" type="ORF">WJX84_002633</name>
</gene>
<comment type="similarity">
    <text evidence="1">Belongs to the CNOT2/3/5 family.</text>
</comment>
<feature type="compositionally biased region" description="Gly residues" evidence="4">
    <location>
        <begin position="1"/>
        <end position="11"/>
    </location>
</feature>
<dbReference type="AlphaFoldDB" id="A0AAW1T672"/>
<dbReference type="Proteomes" id="UP001485043">
    <property type="component" value="Unassembled WGS sequence"/>
</dbReference>
<dbReference type="InterPro" id="IPR040168">
    <property type="entry name" value="Not2/3/5"/>
</dbReference>
<dbReference type="EMBL" id="JALJOV010000365">
    <property type="protein sequence ID" value="KAK9864343.1"/>
    <property type="molecule type" value="Genomic_DNA"/>
</dbReference>
<name>A0AAW1T672_9CHLO</name>
<keyword evidence="7" id="KW-1185">Reference proteome</keyword>
<evidence type="ECO:0000313" key="7">
    <source>
        <dbReference type="Proteomes" id="UP001485043"/>
    </source>
</evidence>